<accession>A0A2T4YPT4</accession>
<dbReference type="Proteomes" id="UP000240996">
    <property type="component" value="Unassembled WGS sequence"/>
</dbReference>
<dbReference type="EMBL" id="PZZN01000002">
    <property type="protein sequence ID" value="PTM45525.1"/>
    <property type="molecule type" value="Genomic_DNA"/>
</dbReference>
<feature type="chain" id="PRO_5015772336" description="Beta-barrel assembly machine subunit BamE" evidence="1">
    <location>
        <begin position="22"/>
        <end position="140"/>
    </location>
</feature>
<dbReference type="AlphaFoldDB" id="A0A2T4YPT4"/>
<dbReference type="RefSeq" id="WP_244180579.1">
    <property type="nucleotide sequence ID" value="NZ_JAPZPT010000001.1"/>
</dbReference>
<evidence type="ECO:0000313" key="2">
    <source>
        <dbReference type="EMBL" id="PTM45525.1"/>
    </source>
</evidence>
<organism evidence="2 3">
    <name type="scientific">Sphingomonas aerolata</name>
    <dbReference type="NCBI Taxonomy" id="185951"/>
    <lineage>
        <taxon>Bacteria</taxon>
        <taxon>Pseudomonadati</taxon>
        <taxon>Pseudomonadota</taxon>
        <taxon>Alphaproteobacteria</taxon>
        <taxon>Sphingomonadales</taxon>
        <taxon>Sphingomonadaceae</taxon>
        <taxon>Sphingomonas</taxon>
    </lineage>
</organism>
<reference evidence="2 3" key="1">
    <citation type="submission" date="2018-04" db="EMBL/GenBank/DDBJ databases">
        <title>Genomic Encyclopedia of Type Strains, Phase III (KMG-III): the genomes of soil and plant-associated and newly described type strains.</title>
        <authorList>
            <person name="Whitman W."/>
        </authorList>
    </citation>
    <scope>NUCLEOTIDE SEQUENCE [LARGE SCALE GENOMIC DNA]</scope>
    <source>
        <strain evidence="2 3">NW12</strain>
    </source>
</reference>
<gene>
    <name evidence="2" type="ORF">C8J24_1749</name>
</gene>
<evidence type="ECO:0000313" key="3">
    <source>
        <dbReference type="Proteomes" id="UP000240996"/>
    </source>
</evidence>
<keyword evidence="1" id="KW-0732">Signal</keyword>
<keyword evidence="3" id="KW-1185">Reference proteome</keyword>
<evidence type="ECO:0008006" key="4">
    <source>
        <dbReference type="Google" id="ProtNLM"/>
    </source>
</evidence>
<evidence type="ECO:0000256" key="1">
    <source>
        <dbReference type="SAM" id="SignalP"/>
    </source>
</evidence>
<proteinExistence type="predicted"/>
<sequence length="140" mass="14398">MIRAIILAAAFAATVPAGASAKDDPNTLTHGMVQMNLKVGTTTQAQIIEAFGGPNITTIDGSGQEMWVYDRHATVSYDKTSGFSIGLFGGGGGGGAAGLGGLGFSNKKSRSSQSSRAMTLVIKFDANKVVSDFQSRSSSF</sequence>
<name>A0A2T4YPT4_9SPHN</name>
<protein>
    <recommendedName>
        <fullName evidence="4">Beta-barrel assembly machine subunit BamE</fullName>
    </recommendedName>
</protein>
<comment type="caution">
    <text evidence="2">The sequence shown here is derived from an EMBL/GenBank/DDBJ whole genome shotgun (WGS) entry which is preliminary data.</text>
</comment>
<feature type="signal peptide" evidence="1">
    <location>
        <begin position="1"/>
        <end position="21"/>
    </location>
</feature>